<dbReference type="SUPFAM" id="SSF56801">
    <property type="entry name" value="Acetyl-CoA synthetase-like"/>
    <property type="match status" value="1"/>
</dbReference>
<evidence type="ECO:0000256" key="2">
    <source>
        <dbReference type="ARBA" id="ARBA00022598"/>
    </source>
</evidence>
<organism evidence="6 7">
    <name type="scientific">Oleiphilus messinensis</name>
    <dbReference type="NCBI Taxonomy" id="141451"/>
    <lineage>
        <taxon>Bacteria</taxon>
        <taxon>Pseudomonadati</taxon>
        <taxon>Pseudomonadota</taxon>
        <taxon>Gammaproteobacteria</taxon>
        <taxon>Oceanospirillales</taxon>
        <taxon>Oleiphilaceae</taxon>
        <taxon>Oleiphilus</taxon>
    </lineage>
</organism>
<dbReference type="EMBL" id="CP021425">
    <property type="protein sequence ID" value="ARU59082.1"/>
    <property type="molecule type" value="Genomic_DNA"/>
</dbReference>
<evidence type="ECO:0000256" key="3">
    <source>
        <dbReference type="ARBA" id="ARBA00022832"/>
    </source>
</evidence>
<accession>A0A1Y0IEX8</accession>
<evidence type="ECO:0000256" key="4">
    <source>
        <dbReference type="ARBA" id="ARBA00023098"/>
    </source>
</evidence>
<protein>
    <recommendedName>
        <fullName evidence="5">AMP-dependent synthetase/ligase domain-containing protein</fullName>
    </recommendedName>
</protein>
<gene>
    <name evidence="6" type="ORF">OLMES_5098</name>
</gene>
<dbReference type="Proteomes" id="UP000196027">
    <property type="component" value="Chromosome"/>
</dbReference>
<evidence type="ECO:0000256" key="1">
    <source>
        <dbReference type="ARBA" id="ARBA00006432"/>
    </source>
</evidence>
<proteinExistence type="inferred from homology"/>
<keyword evidence="3" id="KW-0276">Fatty acid metabolism</keyword>
<dbReference type="GO" id="GO:0006631">
    <property type="term" value="P:fatty acid metabolic process"/>
    <property type="evidence" value="ECO:0007669"/>
    <property type="project" value="UniProtKB-KW"/>
</dbReference>
<dbReference type="InterPro" id="IPR042099">
    <property type="entry name" value="ANL_N_sf"/>
</dbReference>
<evidence type="ECO:0000313" key="7">
    <source>
        <dbReference type="Proteomes" id="UP000196027"/>
    </source>
</evidence>
<feature type="domain" description="AMP-dependent synthetase/ligase" evidence="5">
    <location>
        <begin position="2"/>
        <end position="135"/>
    </location>
</feature>
<dbReference type="Pfam" id="PF00501">
    <property type="entry name" value="AMP-binding"/>
    <property type="match status" value="1"/>
</dbReference>
<evidence type="ECO:0000313" key="6">
    <source>
        <dbReference type="EMBL" id="ARU59082.1"/>
    </source>
</evidence>
<sequence length="147" mass="16304">MAGIVKGDTVAAMLPNIPAMVEAHFGVPMCGAVLNTLNTRLDPDAIAYMLEFAEAKAILVDREFSETLQAALDKVTIKPLVINVEDEEYDGPGFEIGEVRYKSFITDGNPDYDWQLHDDKWDAICLNYTYGTTGKIQKFALRQQAQA</sequence>
<dbReference type="InterPro" id="IPR000873">
    <property type="entry name" value="AMP-dep_synth/lig_dom"/>
</dbReference>
<comment type="similarity">
    <text evidence="1">Belongs to the ATP-dependent AMP-binding enzyme family.</text>
</comment>
<dbReference type="Gene3D" id="3.40.50.12780">
    <property type="entry name" value="N-terminal domain of ligase-like"/>
    <property type="match status" value="1"/>
</dbReference>
<reference evidence="6 7" key="1">
    <citation type="submission" date="2017-05" db="EMBL/GenBank/DDBJ databases">
        <title>Genomic insights into alkan degradation activity of Oleiphilus messinensis.</title>
        <authorList>
            <person name="Kozyavkin S.A."/>
            <person name="Slesarev A.I."/>
            <person name="Golyshin P.N."/>
            <person name="Korzhenkov A."/>
            <person name="Golyshina O.N."/>
            <person name="Toshchakov S.V."/>
        </authorList>
    </citation>
    <scope>NUCLEOTIDE SEQUENCE [LARGE SCALE GENOMIC DNA]</scope>
    <source>
        <strain evidence="6 7">ME102</strain>
    </source>
</reference>
<evidence type="ECO:0000259" key="5">
    <source>
        <dbReference type="Pfam" id="PF00501"/>
    </source>
</evidence>
<keyword evidence="7" id="KW-1185">Reference proteome</keyword>
<dbReference type="GO" id="GO:0016874">
    <property type="term" value="F:ligase activity"/>
    <property type="evidence" value="ECO:0007669"/>
    <property type="project" value="UniProtKB-KW"/>
</dbReference>
<name>A0A1Y0IEX8_9GAMM</name>
<dbReference type="PANTHER" id="PTHR43859">
    <property type="entry name" value="ACYL-ACTIVATING ENZYME"/>
    <property type="match status" value="1"/>
</dbReference>
<dbReference type="AlphaFoldDB" id="A0A1Y0IEX8"/>
<keyword evidence="2" id="KW-0436">Ligase</keyword>
<dbReference type="KEGG" id="ome:OLMES_5098"/>
<keyword evidence="4" id="KW-0443">Lipid metabolism</keyword>
<dbReference type="PANTHER" id="PTHR43859:SF4">
    <property type="entry name" value="BUTANOATE--COA LIGASE AAE1-RELATED"/>
    <property type="match status" value="1"/>
</dbReference>
<dbReference type="OrthoDB" id="9803968at2"/>